<sequence>MSSVLKQNRLTHEEYFALEQAEDQRYEYHAGEVFAMAGGTESHALISMNVGAALVSALRGKPCRVYGADMKLYVRDYDKFCYPDVQVLCEKGIRHGVSVENPLLVVEVLSDSTESYDRGRKFQHYRSIEALQYYLLVDQSRKHVELYERESASRWVLSDPQERLVFKSLDISLDVEEIYRQVEFISTDNTP</sequence>
<dbReference type="EMBL" id="QJPH01000425">
    <property type="protein sequence ID" value="PZN74498.1"/>
    <property type="molecule type" value="Genomic_DNA"/>
</dbReference>
<dbReference type="PANTHER" id="PTHR36558:SF1">
    <property type="entry name" value="RESTRICTION ENDONUCLEASE DOMAIN-CONTAINING PROTEIN-RELATED"/>
    <property type="match status" value="1"/>
</dbReference>
<dbReference type="Pfam" id="PF05685">
    <property type="entry name" value="Uma2"/>
    <property type="match status" value="1"/>
</dbReference>
<dbReference type="InterPro" id="IPR012296">
    <property type="entry name" value="Nuclease_put_TT1808"/>
</dbReference>
<proteinExistence type="predicted"/>
<comment type="caution">
    <text evidence="2">The sequence shown here is derived from an EMBL/GenBank/DDBJ whole genome shotgun (WGS) entry which is preliminary data.</text>
</comment>
<dbReference type="SUPFAM" id="SSF52980">
    <property type="entry name" value="Restriction endonuclease-like"/>
    <property type="match status" value="1"/>
</dbReference>
<dbReference type="AlphaFoldDB" id="A0A2W4R2Y7"/>
<dbReference type="InterPro" id="IPR011335">
    <property type="entry name" value="Restrct_endonuc-II-like"/>
</dbReference>
<feature type="domain" description="Putative restriction endonuclease" evidence="1">
    <location>
        <begin position="13"/>
        <end position="163"/>
    </location>
</feature>
<reference evidence="2 3" key="1">
    <citation type="journal article" date="2018" name="Aquat. Microb. Ecol.">
        <title>Gammaproteobacterial methanotrophs dominate.</title>
        <authorList>
            <person name="Rissanen A.J."/>
            <person name="Saarenheimo J."/>
            <person name="Tiirola M."/>
            <person name="Peura S."/>
            <person name="Aalto S.L."/>
            <person name="Karvinen A."/>
            <person name="Nykanen H."/>
        </authorList>
    </citation>
    <scope>NUCLEOTIDE SEQUENCE [LARGE SCALE GENOMIC DNA]</scope>
    <source>
        <strain evidence="2">AMbin10</strain>
    </source>
</reference>
<dbReference type="CDD" id="cd06260">
    <property type="entry name" value="DUF820-like"/>
    <property type="match status" value="1"/>
</dbReference>
<protein>
    <recommendedName>
        <fullName evidence="1">Putative restriction endonuclease domain-containing protein</fullName>
    </recommendedName>
</protein>
<accession>A0A2W4R2Y7</accession>
<organism evidence="2 3">
    <name type="scientific">Candidatus Methylumidiphilus alinenensis</name>
    <dbReference type="NCBI Taxonomy" id="2202197"/>
    <lineage>
        <taxon>Bacteria</taxon>
        <taxon>Pseudomonadati</taxon>
        <taxon>Pseudomonadota</taxon>
        <taxon>Gammaproteobacteria</taxon>
        <taxon>Methylococcales</taxon>
        <taxon>Candidatus Methylumidiphilus</taxon>
    </lineage>
</organism>
<dbReference type="InterPro" id="IPR008538">
    <property type="entry name" value="Uma2"/>
</dbReference>
<evidence type="ECO:0000259" key="1">
    <source>
        <dbReference type="Pfam" id="PF05685"/>
    </source>
</evidence>
<dbReference type="Proteomes" id="UP000249396">
    <property type="component" value="Unassembled WGS sequence"/>
</dbReference>
<gene>
    <name evidence="2" type="ORF">DM484_21135</name>
</gene>
<dbReference type="PANTHER" id="PTHR36558">
    <property type="entry name" value="GLR1098 PROTEIN"/>
    <property type="match status" value="1"/>
</dbReference>
<evidence type="ECO:0000313" key="2">
    <source>
        <dbReference type="EMBL" id="PZN74498.1"/>
    </source>
</evidence>
<dbReference type="Gene3D" id="3.90.1570.10">
    <property type="entry name" value="tt1808, chain A"/>
    <property type="match status" value="1"/>
</dbReference>
<evidence type="ECO:0000313" key="3">
    <source>
        <dbReference type="Proteomes" id="UP000249396"/>
    </source>
</evidence>
<name>A0A2W4R2Y7_9GAMM</name>